<keyword evidence="3" id="KW-1185">Reference proteome</keyword>
<comment type="caution">
    <text evidence="2">The sequence shown here is derived from an EMBL/GenBank/DDBJ whole genome shotgun (WGS) entry which is preliminary data.</text>
</comment>
<accession>A0AA36JI78</accession>
<dbReference type="Proteomes" id="UP001178507">
    <property type="component" value="Unassembled WGS sequence"/>
</dbReference>
<reference evidence="2" key="1">
    <citation type="submission" date="2023-08" db="EMBL/GenBank/DDBJ databases">
        <authorList>
            <person name="Chen Y."/>
            <person name="Shah S."/>
            <person name="Dougan E. K."/>
            <person name="Thang M."/>
            <person name="Chan C."/>
        </authorList>
    </citation>
    <scope>NUCLEOTIDE SEQUENCE</scope>
</reference>
<feature type="region of interest" description="Disordered" evidence="1">
    <location>
        <begin position="47"/>
        <end position="74"/>
    </location>
</feature>
<dbReference type="AlphaFoldDB" id="A0AA36JI78"/>
<organism evidence="2 3">
    <name type="scientific">Effrenium voratum</name>
    <dbReference type="NCBI Taxonomy" id="2562239"/>
    <lineage>
        <taxon>Eukaryota</taxon>
        <taxon>Sar</taxon>
        <taxon>Alveolata</taxon>
        <taxon>Dinophyceae</taxon>
        <taxon>Suessiales</taxon>
        <taxon>Symbiodiniaceae</taxon>
        <taxon>Effrenium</taxon>
    </lineage>
</organism>
<protein>
    <submittedName>
        <fullName evidence="2">Uncharacterized protein</fullName>
    </submittedName>
</protein>
<name>A0AA36JI78_9DINO</name>
<gene>
    <name evidence="2" type="ORF">EVOR1521_LOCUS28004</name>
</gene>
<evidence type="ECO:0000313" key="3">
    <source>
        <dbReference type="Proteomes" id="UP001178507"/>
    </source>
</evidence>
<dbReference type="EMBL" id="CAUJNA010003607">
    <property type="protein sequence ID" value="CAJ1405915.1"/>
    <property type="molecule type" value="Genomic_DNA"/>
</dbReference>
<evidence type="ECO:0000313" key="2">
    <source>
        <dbReference type="EMBL" id="CAJ1405915.1"/>
    </source>
</evidence>
<evidence type="ECO:0000256" key="1">
    <source>
        <dbReference type="SAM" id="MobiDB-lite"/>
    </source>
</evidence>
<proteinExistence type="predicted"/>
<sequence length="74" mass="8564">MVSVPDLDKRLERSEAQLQEVAKLLSSQEALVQQGVQVQKDLEQLADKQRHFEKNHGDLQKEPSHELSSRTKWN</sequence>